<keyword evidence="8" id="KW-0808">Transferase</keyword>
<dbReference type="GO" id="GO:0032259">
    <property type="term" value="P:methylation"/>
    <property type="evidence" value="ECO:0007669"/>
    <property type="project" value="UniProtKB-KW"/>
</dbReference>
<evidence type="ECO:0000256" key="5">
    <source>
        <dbReference type="ARBA" id="ARBA00023157"/>
    </source>
</evidence>
<accession>A0A4D9DKL5</accession>
<dbReference type="Gene3D" id="3.10.100.10">
    <property type="entry name" value="Mannose-Binding Protein A, subunit A"/>
    <property type="match status" value="1"/>
</dbReference>
<dbReference type="Proteomes" id="UP000297703">
    <property type="component" value="Unassembled WGS sequence"/>
</dbReference>
<proteinExistence type="predicted"/>
<evidence type="ECO:0000256" key="2">
    <source>
        <dbReference type="ARBA" id="ARBA00022734"/>
    </source>
</evidence>
<dbReference type="PANTHER" id="PTHR46784:SF1">
    <property type="entry name" value="KILLER CELL LECTIN-LIKE RECEPTOR SUBFAMILY B MEMBER 1"/>
    <property type="match status" value="1"/>
</dbReference>
<dbReference type="InterPro" id="IPR016187">
    <property type="entry name" value="CTDL_fold"/>
</dbReference>
<comment type="subcellular location">
    <subcellularLocation>
        <location evidence="1">Membrane</location>
        <topology evidence="1">Single-pass type II membrane protein</topology>
    </subcellularLocation>
</comment>
<gene>
    <name evidence="8" type="ORF">DR999_PMT21444</name>
</gene>
<evidence type="ECO:0000256" key="3">
    <source>
        <dbReference type="ARBA" id="ARBA00022968"/>
    </source>
</evidence>
<name>A0A4D9DKL5_9SAUR</name>
<evidence type="ECO:0000256" key="1">
    <source>
        <dbReference type="ARBA" id="ARBA00004606"/>
    </source>
</evidence>
<dbReference type="SUPFAM" id="SSF56436">
    <property type="entry name" value="C-type lectin-like"/>
    <property type="match status" value="1"/>
</dbReference>
<sequence>MAGEIVYADLNILRASSNPLHPPRHLNHPQHPRWHRLAAGLGATGILILVGAVIVISVWVSQLKGCLNTLENNSTGERIIHQSNCSTGLKDFHFHLKQFVCESSHSNSAEGSGCKLCPPNWLLHRDKCYWVSKEKNPWNKSREDCSRRSSRLLVIRDQDEMTFIQTISKDTNQIWLGLTVTSPARKWTWVDGSLFNQTLFKLVDPAEGKCVVIKADGIQCETCTTVSKWICEKDALLISQ</sequence>
<dbReference type="InterPro" id="IPR033992">
    <property type="entry name" value="NKR-like_CTLD"/>
</dbReference>
<evidence type="ECO:0000259" key="7">
    <source>
        <dbReference type="PROSITE" id="PS50041"/>
    </source>
</evidence>
<dbReference type="SMART" id="SM00034">
    <property type="entry name" value="CLECT"/>
    <property type="match status" value="1"/>
</dbReference>
<keyword evidence="8" id="KW-0489">Methyltransferase</keyword>
<dbReference type="GO" id="GO:0005886">
    <property type="term" value="C:plasma membrane"/>
    <property type="evidence" value="ECO:0007669"/>
    <property type="project" value="TreeGrafter"/>
</dbReference>
<dbReference type="InterPro" id="IPR016186">
    <property type="entry name" value="C-type_lectin-like/link_sf"/>
</dbReference>
<evidence type="ECO:0000256" key="6">
    <source>
        <dbReference type="SAM" id="Phobius"/>
    </source>
</evidence>
<dbReference type="GO" id="GO:0042269">
    <property type="term" value="P:regulation of natural killer cell mediated cytotoxicity"/>
    <property type="evidence" value="ECO:0007669"/>
    <property type="project" value="TreeGrafter"/>
</dbReference>
<dbReference type="PANTHER" id="PTHR46784">
    <property type="entry name" value="KILLER CELL LECTIN-LIKE RECEPTOR SUBFAMILY B MEMBER 1"/>
    <property type="match status" value="1"/>
</dbReference>
<dbReference type="GO" id="GO:0009986">
    <property type="term" value="C:cell surface"/>
    <property type="evidence" value="ECO:0007669"/>
    <property type="project" value="TreeGrafter"/>
</dbReference>
<organism evidence="8 9">
    <name type="scientific">Platysternon megacephalum</name>
    <name type="common">big-headed turtle</name>
    <dbReference type="NCBI Taxonomy" id="55544"/>
    <lineage>
        <taxon>Eukaryota</taxon>
        <taxon>Metazoa</taxon>
        <taxon>Chordata</taxon>
        <taxon>Craniata</taxon>
        <taxon>Vertebrata</taxon>
        <taxon>Euteleostomi</taxon>
        <taxon>Archelosauria</taxon>
        <taxon>Testudinata</taxon>
        <taxon>Testudines</taxon>
        <taxon>Cryptodira</taxon>
        <taxon>Durocryptodira</taxon>
        <taxon>Testudinoidea</taxon>
        <taxon>Platysternidae</taxon>
        <taxon>Platysternon</taxon>
    </lineage>
</organism>
<dbReference type="CDD" id="cd03593">
    <property type="entry name" value="CLECT_NK_receptors_like"/>
    <property type="match status" value="1"/>
</dbReference>
<keyword evidence="2" id="KW-0430">Lectin</keyword>
<evidence type="ECO:0000313" key="9">
    <source>
        <dbReference type="Proteomes" id="UP000297703"/>
    </source>
</evidence>
<dbReference type="AlphaFoldDB" id="A0A4D9DKL5"/>
<protein>
    <submittedName>
        <fullName evidence="8">Cysteine methyltransferase</fullName>
    </submittedName>
</protein>
<evidence type="ECO:0000313" key="8">
    <source>
        <dbReference type="EMBL" id="TFJ96757.1"/>
    </source>
</evidence>
<reference evidence="8 9" key="1">
    <citation type="submission" date="2019-04" db="EMBL/GenBank/DDBJ databases">
        <title>Draft genome of the big-headed turtle Platysternon megacephalum.</title>
        <authorList>
            <person name="Gong S."/>
        </authorList>
    </citation>
    <scope>NUCLEOTIDE SEQUENCE [LARGE SCALE GENOMIC DNA]</scope>
    <source>
        <strain evidence="8">DO16091913</strain>
        <tissue evidence="8">Muscle</tissue>
    </source>
</reference>
<dbReference type="InterPro" id="IPR051527">
    <property type="entry name" value="KLR_subfamily_B"/>
</dbReference>
<dbReference type="PROSITE" id="PS50041">
    <property type="entry name" value="C_TYPE_LECTIN_2"/>
    <property type="match status" value="1"/>
</dbReference>
<keyword evidence="3" id="KW-0735">Signal-anchor</keyword>
<comment type="caution">
    <text evidence="8">The sequence shown here is derived from an EMBL/GenBank/DDBJ whole genome shotgun (WGS) entry which is preliminary data.</text>
</comment>
<reference evidence="8 9" key="2">
    <citation type="submission" date="2019-04" db="EMBL/GenBank/DDBJ databases">
        <title>The genome sequence of big-headed turtle.</title>
        <authorList>
            <person name="Gong S."/>
        </authorList>
    </citation>
    <scope>NUCLEOTIDE SEQUENCE [LARGE SCALE GENOMIC DNA]</scope>
    <source>
        <strain evidence="8">DO16091913</strain>
        <tissue evidence="8">Muscle</tissue>
    </source>
</reference>
<keyword evidence="6" id="KW-0472">Membrane</keyword>
<evidence type="ECO:0000256" key="4">
    <source>
        <dbReference type="ARBA" id="ARBA00022989"/>
    </source>
</evidence>
<dbReference type="EMBL" id="QXTE01000592">
    <property type="protein sequence ID" value="TFJ96757.1"/>
    <property type="molecule type" value="Genomic_DNA"/>
</dbReference>
<keyword evidence="5" id="KW-1015">Disulfide bond</keyword>
<dbReference type="Pfam" id="PF00059">
    <property type="entry name" value="Lectin_C"/>
    <property type="match status" value="1"/>
</dbReference>
<keyword evidence="9" id="KW-1185">Reference proteome</keyword>
<dbReference type="InterPro" id="IPR001304">
    <property type="entry name" value="C-type_lectin-like"/>
</dbReference>
<dbReference type="GO" id="GO:0030246">
    <property type="term" value="F:carbohydrate binding"/>
    <property type="evidence" value="ECO:0007669"/>
    <property type="project" value="UniProtKB-KW"/>
</dbReference>
<feature type="transmembrane region" description="Helical" evidence="6">
    <location>
        <begin position="37"/>
        <end position="60"/>
    </location>
</feature>
<dbReference type="OrthoDB" id="538816at2759"/>
<dbReference type="STRING" id="55544.A0A4D9DKL5"/>
<dbReference type="GO" id="GO:0038023">
    <property type="term" value="F:signaling receptor activity"/>
    <property type="evidence" value="ECO:0007669"/>
    <property type="project" value="TreeGrafter"/>
</dbReference>
<dbReference type="GO" id="GO:0008168">
    <property type="term" value="F:methyltransferase activity"/>
    <property type="evidence" value="ECO:0007669"/>
    <property type="project" value="UniProtKB-KW"/>
</dbReference>
<keyword evidence="6" id="KW-0812">Transmembrane</keyword>
<feature type="domain" description="C-type lectin" evidence="7">
    <location>
        <begin position="124"/>
        <end position="232"/>
    </location>
</feature>
<keyword evidence="4 6" id="KW-1133">Transmembrane helix</keyword>